<protein>
    <submittedName>
        <fullName evidence="1">Uncharacterized protein</fullName>
    </submittedName>
</protein>
<accession>A0A9X1SPR9</accession>
<evidence type="ECO:0000313" key="1">
    <source>
        <dbReference type="EMBL" id="MCD1126352.1"/>
    </source>
</evidence>
<sequence length="45" mass="4725">MAALVYLPEMPESTNPALKSPGEVSPIELVHILHTVSAALELPSA</sequence>
<name>A0A9X1SPR9_9GAMM</name>
<dbReference type="RefSeq" id="WP_230609551.1">
    <property type="nucleotide sequence ID" value="NZ_JAJNAG010000020.1"/>
</dbReference>
<dbReference type="EMBL" id="JAJNAG010000020">
    <property type="protein sequence ID" value="MCD1126352.1"/>
    <property type="molecule type" value="Genomic_DNA"/>
</dbReference>
<proteinExistence type="predicted"/>
<dbReference type="Proteomes" id="UP001139171">
    <property type="component" value="Unassembled WGS sequence"/>
</dbReference>
<gene>
    <name evidence="1" type="ORF">LPW36_10125</name>
</gene>
<comment type="caution">
    <text evidence="1">The sequence shown here is derived from an EMBL/GenBank/DDBJ whole genome shotgun (WGS) entry which is preliminary data.</text>
</comment>
<keyword evidence="2" id="KW-1185">Reference proteome</keyword>
<dbReference type="AlphaFoldDB" id="A0A9X1SPR9"/>
<evidence type="ECO:0000313" key="2">
    <source>
        <dbReference type="Proteomes" id="UP001139171"/>
    </source>
</evidence>
<organism evidence="1 2">
    <name type="scientific">Limnobaculum eriocheiris</name>
    <dbReference type="NCBI Taxonomy" id="2897391"/>
    <lineage>
        <taxon>Bacteria</taxon>
        <taxon>Pseudomonadati</taxon>
        <taxon>Pseudomonadota</taxon>
        <taxon>Gammaproteobacteria</taxon>
        <taxon>Enterobacterales</taxon>
        <taxon>Budviciaceae</taxon>
        <taxon>Limnobaculum</taxon>
    </lineage>
</organism>
<reference evidence="1" key="1">
    <citation type="submission" date="2021-11" db="EMBL/GenBank/DDBJ databases">
        <title>Jinshanibacter sp. isolated from one year old Eriocheir sinensis.</title>
        <authorList>
            <person name="Li J.-Y."/>
            <person name="He W."/>
            <person name="Gao T.-H."/>
        </authorList>
    </citation>
    <scope>NUCLEOTIDE SEQUENCE</scope>
    <source>
        <strain evidence="1">LJY008</strain>
    </source>
</reference>